<organism evidence="2 3">
    <name type="scientific">Holdemanella porci</name>
    <dbReference type="NCBI Taxonomy" id="2652276"/>
    <lineage>
        <taxon>Bacteria</taxon>
        <taxon>Bacillati</taxon>
        <taxon>Bacillota</taxon>
        <taxon>Erysipelotrichia</taxon>
        <taxon>Erysipelotrichales</taxon>
        <taxon>Erysipelotrichaceae</taxon>
        <taxon>Holdemanella</taxon>
    </lineage>
</organism>
<sequence>MCLIINSLDDYVKKITKLDANCKRNPIKNEILLFRGQENKDFDILPNIARNRKSSVNISILDEERNLIELAKHTRPDVFKKDMEPIELLALLQHYGIPTRLLDVTENALVALYFACKSLSDTDAEIIIFKCNDRDIANYPIINAIADSYRFSIGTSHSLSNFLDDVIEQPYFLEQRRFVKDFSKKRKENWIRGCCKEPIFIHAPICTQRQSAQQGRYILFPNKIEESEGDVHFSKTIEPIDKHDSSISERIIIPKSLKKDLINQLTLFGVSKMVPIRRTTT</sequence>
<feature type="domain" description="FRG" evidence="1">
    <location>
        <begin position="28"/>
        <end position="127"/>
    </location>
</feature>
<comment type="caution">
    <text evidence="2">The sequence shown here is derived from an EMBL/GenBank/DDBJ whole genome shotgun (WGS) entry which is preliminary data.</text>
</comment>
<name>A0A6N7VJ40_9FIRM</name>
<gene>
    <name evidence="2" type="ORF">FYJ55_08325</name>
</gene>
<dbReference type="Proteomes" id="UP000434241">
    <property type="component" value="Unassembled WGS sequence"/>
</dbReference>
<keyword evidence="3" id="KW-1185">Reference proteome</keyword>
<dbReference type="GeneID" id="93159292"/>
<protein>
    <submittedName>
        <fullName evidence="2">FRG domain-containing protein</fullName>
    </submittedName>
</protein>
<dbReference type="InterPro" id="IPR014966">
    <property type="entry name" value="FRG-dom"/>
</dbReference>
<dbReference type="Pfam" id="PF08867">
    <property type="entry name" value="FRG"/>
    <property type="match status" value="1"/>
</dbReference>
<proteinExistence type="predicted"/>
<reference evidence="2 3" key="1">
    <citation type="submission" date="2019-08" db="EMBL/GenBank/DDBJ databases">
        <title>In-depth cultivation of the pig gut microbiome towards novel bacterial diversity and tailored functional studies.</title>
        <authorList>
            <person name="Wylensek D."/>
            <person name="Hitch T.C.A."/>
            <person name="Clavel T."/>
        </authorList>
    </citation>
    <scope>NUCLEOTIDE SEQUENCE [LARGE SCALE GENOMIC DNA]</scope>
    <source>
        <strain evidence="2 3">LKV-472-APC-3</strain>
    </source>
</reference>
<dbReference type="RefSeq" id="WP_154556443.1">
    <property type="nucleotide sequence ID" value="NZ_VUMR01000050.1"/>
</dbReference>
<dbReference type="AlphaFoldDB" id="A0A6N7VJ40"/>
<evidence type="ECO:0000313" key="2">
    <source>
        <dbReference type="EMBL" id="MSS56882.1"/>
    </source>
</evidence>
<evidence type="ECO:0000259" key="1">
    <source>
        <dbReference type="SMART" id="SM00901"/>
    </source>
</evidence>
<dbReference type="EMBL" id="VUMR01000050">
    <property type="protein sequence ID" value="MSS56882.1"/>
    <property type="molecule type" value="Genomic_DNA"/>
</dbReference>
<dbReference type="SMART" id="SM00901">
    <property type="entry name" value="FRG"/>
    <property type="match status" value="1"/>
</dbReference>
<accession>A0A6N7VJ40</accession>
<evidence type="ECO:0000313" key="3">
    <source>
        <dbReference type="Proteomes" id="UP000434241"/>
    </source>
</evidence>